<dbReference type="InterPro" id="IPR018356">
    <property type="entry name" value="Tscrpt_reg_HTH_DeoR_CS"/>
</dbReference>
<dbReference type="OrthoDB" id="9798651at2"/>
<proteinExistence type="predicted"/>
<evidence type="ECO:0000313" key="6">
    <source>
        <dbReference type="Proteomes" id="UP000251213"/>
    </source>
</evidence>
<dbReference type="InterPro" id="IPR014036">
    <property type="entry name" value="DeoR-like_C"/>
</dbReference>
<dbReference type="SUPFAM" id="SSF46785">
    <property type="entry name" value="Winged helix' DNA-binding domain"/>
    <property type="match status" value="1"/>
</dbReference>
<dbReference type="Pfam" id="PF08220">
    <property type="entry name" value="HTH_DeoR"/>
    <property type="match status" value="1"/>
</dbReference>
<dbReference type="InterPro" id="IPR036388">
    <property type="entry name" value="WH-like_DNA-bd_sf"/>
</dbReference>
<dbReference type="GO" id="GO:0003677">
    <property type="term" value="F:DNA binding"/>
    <property type="evidence" value="ECO:0007669"/>
    <property type="project" value="UniProtKB-KW"/>
</dbReference>
<evidence type="ECO:0000259" key="4">
    <source>
        <dbReference type="PROSITE" id="PS51000"/>
    </source>
</evidence>
<comment type="caution">
    <text evidence="5">The sequence shown here is derived from an EMBL/GenBank/DDBJ whole genome shotgun (WGS) entry which is preliminary data.</text>
</comment>
<dbReference type="SMART" id="SM01134">
    <property type="entry name" value="DeoRC"/>
    <property type="match status" value="1"/>
</dbReference>
<feature type="domain" description="HTH deoR-type" evidence="4">
    <location>
        <begin position="3"/>
        <end position="58"/>
    </location>
</feature>
<dbReference type="PANTHER" id="PTHR30363">
    <property type="entry name" value="HTH-TYPE TRANSCRIPTIONAL REGULATOR SRLR-RELATED"/>
    <property type="match status" value="1"/>
</dbReference>
<dbReference type="PROSITE" id="PS51000">
    <property type="entry name" value="HTH_DEOR_2"/>
    <property type="match status" value="1"/>
</dbReference>
<evidence type="ECO:0000256" key="1">
    <source>
        <dbReference type="ARBA" id="ARBA00023015"/>
    </source>
</evidence>
<dbReference type="InterPro" id="IPR001034">
    <property type="entry name" value="DeoR_HTH"/>
</dbReference>
<dbReference type="GO" id="GO:0003700">
    <property type="term" value="F:DNA-binding transcription factor activity"/>
    <property type="evidence" value="ECO:0007669"/>
    <property type="project" value="InterPro"/>
</dbReference>
<dbReference type="PRINTS" id="PR00037">
    <property type="entry name" value="HTHLACR"/>
</dbReference>
<accession>A0A364K3U1</accession>
<dbReference type="AlphaFoldDB" id="A0A364K3U1"/>
<protein>
    <submittedName>
        <fullName evidence="5">DeoR/GlpR transcriptional regulator</fullName>
    </submittedName>
</protein>
<keyword evidence="2" id="KW-0238">DNA-binding</keyword>
<gene>
    <name evidence="5" type="ORF">DL897_10100</name>
</gene>
<sequence length="257" mass="29443">MFQDERVISIMQYLKENKRITVDEICQRFDVSRDTARRDIVKLEEQGKIIRVRGGAILPTLSKEMPNFKERLQMDTEVKKAIGKLASTLIHDGDYLYISSSTTTRYTVEFMNSKQNVVITNSIDLASLLVEKEGITIHMLGGKLFNEHGFVYGTKAIEMLSQYYVDKLFIGTCGITKDGLSSLFEEESYLIREAIQRADQVIVLADHSKFGKREFHQMAGFEDIDLIITDKEPSPEIIEQLQKYNVEILLANDTEKN</sequence>
<dbReference type="InterPro" id="IPR037171">
    <property type="entry name" value="NagB/RpiA_transferase-like"/>
</dbReference>
<dbReference type="SUPFAM" id="SSF100950">
    <property type="entry name" value="NagB/RpiA/CoA transferase-like"/>
    <property type="match status" value="1"/>
</dbReference>
<organism evidence="5 6">
    <name type="scientific">Thermoflavimicrobium daqui</name>
    <dbReference type="NCBI Taxonomy" id="2137476"/>
    <lineage>
        <taxon>Bacteria</taxon>
        <taxon>Bacillati</taxon>
        <taxon>Bacillota</taxon>
        <taxon>Bacilli</taxon>
        <taxon>Bacillales</taxon>
        <taxon>Thermoactinomycetaceae</taxon>
        <taxon>Thermoflavimicrobium</taxon>
    </lineage>
</organism>
<keyword evidence="6" id="KW-1185">Reference proteome</keyword>
<dbReference type="Proteomes" id="UP000251213">
    <property type="component" value="Unassembled WGS sequence"/>
</dbReference>
<dbReference type="Pfam" id="PF00455">
    <property type="entry name" value="DeoRC"/>
    <property type="match status" value="1"/>
</dbReference>
<dbReference type="EMBL" id="QJKK01000005">
    <property type="protein sequence ID" value="RAL24044.1"/>
    <property type="molecule type" value="Genomic_DNA"/>
</dbReference>
<dbReference type="PROSITE" id="PS00894">
    <property type="entry name" value="HTH_DEOR_1"/>
    <property type="match status" value="1"/>
</dbReference>
<dbReference type="InterPro" id="IPR050313">
    <property type="entry name" value="Carb_Metab_HTH_regulators"/>
</dbReference>
<evidence type="ECO:0000313" key="5">
    <source>
        <dbReference type="EMBL" id="RAL24044.1"/>
    </source>
</evidence>
<dbReference type="SMART" id="SM00420">
    <property type="entry name" value="HTH_DEOR"/>
    <property type="match status" value="1"/>
</dbReference>
<keyword evidence="1" id="KW-0805">Transcription regulation</keyword>
<reference evidence="5 6" key="2">
    <citation type="submission" date="2018-06" db="EMBL/GenBank/DDBJ databases">
        <authorList>
            <person name="Zhirakovskaya E."/>
        </authorList>
    </citation>
    <scope>NUCLEOTIDE SEQUENCE [LARGE SCALE GENOMIC DNA]</scope>
    <source>
        <strain evidence="5 6">FBKL4.011</strain>
    </source>
</reference>
<dbReference type="InterPro" id="IPR036390">
    <property type="entry name" value="WH_DNA-bd_sf"/>
</dbReference>
<dbReference type="Gene3D" id="1.10.10.10">
    <property type="entry name" value="Winged helix-like DNA-binding domain superfamily/Winged helix DNA-binding domain"/>
    <property type="match status" value="1"/>
</dbReference>
<name>A0A364K3U1_9BACL</name>
<dbReference type="PANTHER" id="PTHR30363:SF51">
    <property type="entry name" value="HTH-TYPE TRANSCRIPTIONAL REPRESSOR GLCR"/>
    <property type="match status" value="1"/>
</dbReference>
<reference evidence="5 6" key="1">
    <citation type="submission" date="2018-06" db="EMBL/GenBank/DDBJ databases">
        <title>Thermoflavimicrobium daqus sp. nov., a thermophilic microbe isolated from Moutai-flavour Daqu.</title>
        <authorList>
            <person name="Wang X."/>
            <person name="Zhou H."/>
        </authorList>
    </citation>
    <scope>NUCLEOTIDE SEQUENCE [LARGE SCALE GENOMIC DNA]</scope>
    <source>
        <strain evidence="5 6">FBKL4.011</strain>
    </source>
</reference>
<evidence type="ECO:0000256" key="2">
    <source>
        <dbReference type="ARBA" id="ARBA00023125"/>
    </source>
</evidence>
<keyword evidence="3" id="KW-0804">Transcription</keyword>
<dbReference type="RefSeq" id="WP_113659037.1">
    <property type="nucleotide sequence ID" value="NZ_KZ845667.1"/>
</dbReference>
<evidence type="ECO:0000256" key="3">
    <source>
        <dbReference type="ARBA" id="ARBA00023163"/>
    </source>
</evidence>
<dbReference type="Gene3D" id="3.40.50.1360">
    <property type="match status" value="1"/>
</dbReference>